<feature type="domain" description="Glycosyltransferase subfamily 4-like N-terminal" evidence="2">
    <location>
        <begin position="16"/>
        <end position="168"/>
    </location>
</feature>
<dbReference type="PANTHER" id="PTHR45947">
    <property type="entry name" value="SULFOQUINOVOSYL TRANSFERASE SQD2"/>
    <property type="match status" value="1"/>
</dbReference>
<evidence type="ECO:0000259" key="1">
    <source>
        <dbReference type="Pfam" id="PF00534"/>
    </source>
</evidence>
<protein>
    <submittedName>
        <fullName evidence="3">Glycosyltransferase family 1 protein</fullName>
    </submittedName>
</protein>
<evidence type="ECO:0000259" key="2">
    <source>
        <dbReference type="Pfam" id="PF13579"/>
    </source>
</evidence>
<dbReference type="EMBL" id="DXFW01000039">
    <property type="protein sequence ID" value="HIX06666.1"/>
    <property type="molecule type" value="Genomic_DNA"/>
</dbReference>
<accession>A0A9D1V5U9</accession>
<dbReference type="CDD" id="cd03812">
    <property type="entry name" value="GT4_CapH-like"/>
    <property type="match status" value="1"/>
</dbReference>
<dbReference type="Pfam" id="PF13579">
    <property type="entry name" value="Glyco_trans_4_4"/>
    <property type="match status" value="1"/>
</dbReference>
<dbReference type="PANTHER" id="PTHR45947:SF3">
    <property type="entry name" value="SULFOQUINOVOSYL TRANSFERASE SQD2"/>
    <property type="match status" value="1"/>
</dbReference>
<reference evidence="3" key="1">
    <citation type="journal article" date="2021" name="PeerJ">
        <title>Extensive microbial diversity within the chicken gut microbiome revealed by metagenomics and culture.</title>
        <authorList>
            <person name="Gilroy R."/>
            <person name="Ravi A."/>
            <person name="Getino M."/>
            <person name="Pursley I."/>
            <person name="Horton D.L."/>
            <person name="Alikhan N.F."/>
            <person name="Baker D."/>
            <person name="Gharbi K."/>
            <person name="Hall N."/>
            <person name="Watson M."/>
            <person name="Adriaenssens E.M."/>
            <person name="Foster-Nyarko E."/>
            <person name="Jarju S."/>
            <person name="Secka A."/>
            <person name="Antonio M."/>
            <person name="Oren A."/>
            <person name="Chaudhuri R.R."/>
            <person name="La Ragione R."/>
            <person name="Hildebrand F."/>
            <person name="Pallen M.J."/>
        </authorList>
    </citation>
    <scope>NUCLEOTIDE SEQUENCE</scope>
    <source>
        <strain evidence="3">2239</strain>
    </source>
</reference>
<proteinExistence type="predicted"/>
<dbReference type="Gene3D" id="3.40.50.2000">
    <property type="entry name" value="Glycogen Phosphorylase B"/>
    <property type="match status" value="2"/>
</dbReference>
<organism evidence="3 4">
    <name type="scientific">Candidatus Allofournierella pullicola</name>
    <dbReference type="NCBI Taxonomy" id="2838596"/>
    <lineage>
        <taxon>Bacteria</taxon>
        <taxon>Bacillati</taxon>
        <taxon>Bacillota</taxon>
        <taxon>Clostridia</taxon>
        <taxon>Eubacteriales</taxon>
        <taxon>Oscillospiraceae</taxon>
        <taxon>Allofournierella</taxon>
    </lineage>
</organism>
<dbReference type="Proteomes" id="UP000824193">
    <property type="component" value="Unassembled WGS sequence"/>
</dbReference>
<dbReference type="Pfam" id="PF00534">
    <property type="entry name" value="Glycos_transf_1"/>
    <property type="match status" value="1"/>
</dbReference>
<dbReference type="InterPro" id="IPR001296">
    <property type="entry name" value="Glyco_trans_1"/>
</dbReference>
<dbReference type="SUPFAM" id="SSF53756">
    <property type="entry name" value="UDP-Glycosyltransferase/glycogen phosphorylase"/>
    <property type="match status" value="1"/>
</dbReference>
<dbReference type="AlphaFoldDB" id="A0A9D1V5U9"/>
<dbReference type="InterPro" id="IPR028098">
    <property type="entry name" value="Glyco_trans_4-like_N"/>
</dbReference>
<feature type="domain" description="Glycosyl transferase family 1" evidence="1">
    <location>
        <begin position="182"/>
        <end position="301"/>
    </location>
</feature>
<sequence length="373" mass="40559">MAPIRVLHCVAGLGHGGYESLIMNLYRNIDRDKVQFDFVASFPGVYEPEIEALGGHIHRIPFITQKGPFVYTAALDRVLRSALRYPIVHSHMDKFSGLVMKRAAKAGVPVRIAHSHNTKNEGGLAFQLVKDHYGRMVLPWATDLFACSRAAADWMFGAKAAEAHILFNGVQPEDFAPDAGTRRRIRAELGIAESTFAAGHVGRFTEQKNHAFLLEIFAVLHARRPDSVLLLAGDGPLRPKIAETARKLGLESAVRFLGPRQDVPALLSAMDCFVFPSHHEGLPVTLVEAQAAGLPVAASSAITDEVCITPLVRRLGLDVPAGDWAAAALELAAGGFEARRCPADALRGAGYDIADTARWLEDFYLARAAQNEE</sequence>
<dbReference type="InterPro" id="IPR050194">
    <property type="entry name" value="Glycosyltransferase_grp1"/>
</dbReference>
<evidence type="ECO:0000313" key="3">
    <source>
        <dbReference type="EMBL" id="HIX06666.1"/>
    </source>
</evidence>
<dbReference type="GO" id="GO:0016758">
    <property type="term" value="F:hexosyltransferase activity"/>
    <property type="evidence" value="ECO:0007669"/>
    <property type="project" value="TreeGrafter"/>
</dbReference>
<name>A0A9D1V5U9_9FIRM</name>
<comment type="caution">
    <text evidence="3">The sequence shown here is derived from an EMBL/GenBank/DDBJ whole genome shotgun (WGS) entry which is preliminary data.</text>
</comment>
<evidence type="ECO:0000313" key="4">
    <source>
        <dbReference type="Proteomes" id="UP000824193"/>
    </source>
</evidence>
<reference evidence="3" key="2">
    <citation type="submission" date="2021-04" db="EMBL/GenBank/DDBJ databases">
        <authorList>
            <person name="Gilroy R."/>
        </authorList>
    </citation>
    <scope>NUCLEOTIDE SEQUENCE</scope>
    <source>
        <strain evidence="3">2239</strain>
    </source>
</reference>
<gene>
    <name evidence="3" type="ORF">H9865_11325</name>
</gene>